<dbReference type="OrthoDB" id="6137492at2"/>
<gene>
    <name evidence="2" type="ORF">SAMN05661010_00849</name>
</gene>
<keyword evidence="1" id="KW-0732">Signal</keyword>
<reference evidence="2 3" key="1">
    <citation type="submission" date="2016-10" db="EMBL/GenBank/DDBJ databases">
        <authorList>
            <person name="de Groot N.N."/>
        </authorList>
    </citation>
    <scope>NUCLEOTIDE SEQUENCE [LARGE SCALE GENOMIC DNA]</scope>
    <source>
        <strain evidence="2 3">DSM 14789</strain>
    </source>
</reference>
<feature type="chain" id="PRO_5011478484" description="WD40 repeat domain-containing protein" evidence="1">
    <location>
        <begin position="18"/>
        <end position="396"/>
    </location>
</feature>
<dbReference type="AlphaFoldDB" id="A0A1G9GY07"/>
<organism evidence="2 3">
    <name type="scientific">Modicisalibacter muralis</name>
    <dbReference type="NCBI Taxonomy" id="119000"/>
    <lineage>
        <taxon>Bacteria</taxon>
        <taxon>Pseudomonadati</taxon>
        <taxon>Pseudomonadota</taxon>
        <taxon>Gammaproteobacteria</taxon>
        <taxon>Oceanospirillales</taxon>
        <taxon>Halomonadaceae</taxon>
        <taxon>Modicisalibacter</taxon>
    </lineage>
</organism>
<evidence type="ECO:0008006" key="4">
    <source>
        <dbReference type="Google" id="ProtNLM"/>
    </source>
</evidence>
<name>A0A1G9GY07_9GAMM</name>
<sequence>MRAAIILIAAVILTACATGRSQPGGELGPAMVIGVSSDGRYAISTHKSQHLVLWDLQQHSRDILSTHANIYSAYFIHDRDAFLWQDLDDIVRVQTVDGEVLKQFAHFPTYGHVMDTSLTHYIASDDHWSLFAGHGDEIMPVKQDGISPSFLGTGKLLHLSISEEKGLFVSAGSTTHDGYDIEEHPPVAPEQRWSNYALPVLWNLDTLEPIAQLTGNSSKVDAVISPDGQWVVSGDEAGIGLFWNTDNPERRHRMARYSGGLLLEDAPYGIDDPRRYDMSGLIPVPLADEPDRWGDRSVVTNTTVALAFINDSEEFLRFGTYSHWVALFEAGNPWPQKYFDLGDDPWPSTSSYLRSLSIATSPQANVLVTGHRNDGGITVYRYDPGARTLTKEWVGE</sequence>
<proteinExistence type="predicted"/>
<evidence type="ECO:0000313" key="3">
    <source>
        <dbReference type="Proteomes" id="UP000198654"/>
    </source>
</evidence>
<dbReference type="InterPro" id="IPR015943">
    <property type="entry name" value="WD40/YVTN_repeat-like_dom_sf"/>
</dbReference>
<accession>A0A1G9GY07</accession>
<keyword evidence="3" id="KW-1185">Reference proteome</keyword>
<evidence type="ECO:0000313" key="2">
    <source>
        <dbReference type="EMBL" id="SDL05153.1"/>
    </source>
</evidence>
<dbReference type="EMBL" id="FNGI01000001">
    <property type="protein sequence ID" value="SDL05153.1"/>
    <property type="molecule type" value="Genomic_DNA"/>
</dbReference>
<dbReference type="Proteomes" id="UP000198654">
    <property type="component" value="Unassembled WGS sequence"/>
</dbReference>
<dbReference type="Gene3D" id="2.130.10.10">
    <property type="entry name" value="YVTN repeat-like/Quinoprotein amine dehydrogenase"/>
    <property type="match status" value="1"/>
</dbReference>
<dbReference type="PROSITE" id="PS51257">
    <property type="entry name" value="PROKAR_LIPOPROTEIN"/>
    <property type="match status" value="1"/>
</dbReference>
<protein>
    <recommendedName>
        <fullName evidence="4">WD40 repeat domain-containing protein</fullName>
    </recommendedName>
</protein>
<dbReference type="SUPFAM" id="SSF50978">
    <property type="entry name" value="WD40 repeat-like"/>
    <property type="match status" value="1"/>
</dbReference>
<evidence type="ECO:0000256" key="1">
    <source>
        <dbReference type="SAM" id="SignalP"/>
    </source>
</evidence>
<dbReference type="InterPro" id="IPR036322">
    <property type="entry name" value="WD40_repeat_dom_sf"/>
</dbReference>
<feature type="signal peptide" evidence="1">
    <location>
        <begin position="1"/>
        <end position="17"/>
    </location>
</feature>
<dbReference type="STRING" id="119000.SAMN05661010_00849"/>